<dbReference type="AlphaFoldDB" id="A0A2N3G869"/>
<sequence>MLDDGDLINFSDLVKTRVEDADGRHVGHVQDMALGLDLSSPFIDALGIHMLWTDRVGGITLVRRVEDLVALVGWTHVASVDEDLVTVRGRHPDFPLLSAEGKLLVRRDILNKQMVDLTGNRVQRVDDVLLVVDGERLKIAGLDVSKSLLLASSTLRHYLADVRRKYASVYDPEVIPWDAVRSIEEGAVVINQHVRR</sequence>
<comment type="caution">
    <text evidence="1">The sequence shown here is derived from an EMBL/GenBank/DDBJ whole genome shotgun (WGS) entry which is preliminary data.</text>
</comment>
<protein>
    <recommendedName>
        <fullName evidence="3">PRC-barrel domain-containing protein</fullName>
    </recommendedName>
</protein>
<dbReference type="Proteomes" id="UP000233654">
    <property type="component" value="Unassembled WGS sequence"/>
</dbReference>
<reference evidence="1 2" key="1">
    <citation type="journal article" date="2017" name="ISME J.">
        <title>Potential for microbial H2 and metal transformations associated with novel bacteria and archaea in deep terrestrial subsurface sediments.</title>
        <authorList>
            <person name="Hernsdorf A.W."/>
            <person name="Amano Y."/>
            <person name="Miyakawa K."/>
            <person name="Ise K."/>
            <person name="Suzuki Y."/>
            <person name="Anantharaman K."/>
            <person name="Probst A."/>
            <person name="Burstein D."/>
            <person name="Thomas B.C."/>
            <person name="Banfield J.F."/>
        </authorList>
    </citation>
    <scope>NUCLEOTIDE SEQUENCE [LARGE SCALE GENOMIC DNA]</scope>
    <source>
        <strain evidence="1">HGW-Actinobacteria-3</strain>
    </source>
</reference>
<evidence type="ECO:0008006" key="3">
    <source>
        <dbReference type="Google" id="ProtNLM"/>
    </source>
</evidence>
<evidence type="ECO:0000313" key="1">
    <source>
        <dbReference type="EMBL" id="PKQ28910.1"/>
    </source>
</evidence>
<dbReference type="EMBL" id="PHEX01000002">
    <property type="protein sequence ID" value="PKQ28910.1"/>
    <property type="molecule type" value="Genomic_DNA"/>
</dbReference>
<accession>A0A2N3G869</accession>
<dbReference type="Gene3D" id="2.30.30.240">
    <property type="entry name" value="PRC-barrel domain"/>
    <property type="match status" value="1"/>
</dbReference>
<name>A0A2N3G869_9ACTN</name>
<evidence type="ECO:0000313" key="2">
    <source>
        <dbReference type="Proteomes" id="UP000233654"/>
    </source>
</evidence>
<gene>
    <name evidence="1" type="ORF">CVT63_00260</name>
</gene>
<organism evidence="1 2">
    <name type="scientific">Candidatus Anoxymicrobium japonicum</name>
    <dbReference type="NCBI Taxonomy" id="2013648"/>
    <lineage>
        <taxon>Bacteria</taxon>
        <taxon>Bacillati</taxon>
        <taxon>Actinomycetota</taxon>
        <taxon>Candidatus Geothermincolia</taxon>
        <taxon>Candidatus Geothermincolales</taxon>
        <taxon>Candidatus Anoxymicrobiaceae</taxon>
        <taxon>Candidatus Anoxymicrobium</taxon>
    </lineage>
</organism>
<proteinExistence type="predicted"/>